<gene>
    <name evidence="1" type="ORF">E2C01_018642</name>
</gene>
<evidence type="ECO:0000313" key="2">
    <source>
        <dbReference type="Proteomes" id="UP000324222"/>
    </source>
</evidence>
<evidence type="ECO:0000313" key="1">
    <source>
        <dbReference type="EMBL" id="MPC25524.1"/>
    </source>
</evidence>
<sequence length="101" mass="11515">MCSTDFGMLDLLFEKEDPSCKGFPDGFKNTLFSSSEATLNDDIDIKEEVLDSGTIDWKMAWDRWRPHGKRRMPSRSRQASLAHRCCAPTTGCYRSHPSNLL</sequence>
<accession>A0A5B7DXM1</accession>
<dbReference type="EMBL" id="VSRR010001475">
    <property type="protein sequence ID" value="MPC25524.1"/>
    <property type="molecule type" value="Genomic_DNA"/>
</dbReference>
<comment type="caution">
    <text evidence="1">The sequence shown here is derived from an EMBL/GenBank/DDBJ whole genome shotgun (WGS) entry which is preliminary data.</text>
</comment>
<dbReference type="AlphaFoldDB" id="A0A5B7DXM1"/>
<proteinExistence type="predicted"/>
<organism evidence="1 2">
    <name type="scientific">Portunus trituberculatus</name>
    <name type="common">Swimming crab</name>
    <name type="synonym">Neptunus trituberculatus</name>
    <dbReference type="NCBI Taxonomy" id="210409"/>
    <lineage>
        <taxon>Eukaryota</taxon>
        <taxon>Metazoa</taxon>
        <taxon>Ecdysozoa</taxon>
        <taxon>Arthropoda</taxon>
        <taxon>Crustacea</taxon>
        <taxon>Multicrustacea</taxon>
        <taxon>Malacostraca</taxon>
        <taxon>Eumalacostraca</taxon>
        <taxon>Eucarida</taxon>
        <taxon>Decapoda</taxon>
        <taxon>Pleocyemata</taxon>
        <taxon>Brachyura</taxon>
        <taxon>Eubrachyura</taxon>
        <taxon>Portunoidea</taxon>
        <taxon>Portunidae</taxon>
        <taxon>Portuninae</taxon>
        <taxon>Portunus</taxon>
    </lineage>
</organism>
<reference evidence="1 2" key="1">
    <citation type="submission" date="2019-05" db="EMBL/GenBank/DDBJ databases">
        <title>Another draft genome of Portunus trituberculatus and its Hox gene families provides insights of decapod evolution.</title>
        <authorList>
            <person name="Jeong J.-H."/>
            <person name="Song I."/>
            <person name="Kim S."/>
            <person name="Choi T."/>
            <person name="Kim D."/>
            <person name="Ryu S."/>
            <person name="Kim W."/>
        </authorList>
    </citation>
    <scope>NUCLEOTIDE SEQUENCE [LARGE SCALE GENOMIC DNA]</scope>
    <source>
        <tissue evidence="1">Muscle</tissue>
    </source>
</reference>
<name>A0A5B7DXM1_PORTR</name>
<protein>
    <submittedName>
        <fullName evidence="1">Uncharacterized protein</fullName>
    </submittedName>
</protein>
<dbReference type="Proteomes" id="UP000324222">
    <property type="component" value="Unassembled WGS sequence"/>
</dbReference>
<dbReference type="OrthoDB" id="674948at2759"/>
<keyword evidence="2" id="KW-1185">Reference proteome</keyword>